<evidence type="ECO:0000313" key="2">
    <source>
        <dbReference type="Proteomes" id="UP001223802"/>
    </source>
</evidence>
<dbReference type="GO" id="GO:0006355">
    <property type="term" value="P:regulation of DNA-templated transcription"/>
    <property type="evidence" value="ECO:0007669"/>
    <property type="project" value="InterPro"/>
</dbReference>
<dbReference type="AlphaFoldDB" id="A0AA50KL29"/>
<reference evidence="1 2" key="1">
    <citation type="submission" date="2023-02" db="EMBL/GenBank/DDBJ databases">
        <title>Complete genome sequence of a novel bacterium Oceanimonas sp. NTOU-MSR1 isolated from marine coast sediment.</title>
        <authorList>
            <person name="Yang H.-T."/>
            <person name="Chen Y.-L."/>
            <person name="Ho Y.-N."/>
        </authorList>
    </citation>
    <scope>NUCLEOTIDE SEQUENCE [LARGE SCALE GENOMIC DNA]</scope>
    <source>
        <strain evidence="1 2">NTOU-MSR1</strain>
    </source>
</reference>
<proteinExistence type="predicted"/>
<keyword evidence="2" id="KW-1185">Reference proteome</keyword>
<dbReference type="InterPro" id="IPR010985">
    <property type="entry name" value="Ribbon_hlx_hlx"/>
</dbReference>
<dbReference type="RefSeq" id="WP_306760704.1">
    <property type="nucleotide sequence ID" value="NZ_CP118224.1"/>
</dbReference>
<dbReference type="EMBL" id="CP118224">
    <property type="protein sequence ID" value="WMC09509.1"/>
    <property type="molecule type" value="Genomic_DNA"/>
</dbReference>
<organism evidence="1 2">
    <name type="scientific">Oceanimonas pelagia</name>
    <dbReference type="NCBI Taxonomy" id="3028314"/>
    <lineage>
        <taxon>Bacteria</taxon>
        <taxon>Pseudomonadati</taxon>
        <taxon>Pseudomonadota</taxon>
        <taxon>Gammaproteobacteria</taxon>
        <taxon>Aeromonadales</taxon>
        <taxon>Aeromonadaceae</taxon>
        <taxon>Oceanimonas</taxon>
    </lineage>
</organism>
<evidence type="ECO:0000313" key="1">
    <source>
        <dbReference type="EMBL" id="WMC09509.1"/>
    </source>
</evidence>
<accession>A0AA50KL29</accession>
<dbReference type="Proteomes" id="UP001223802">
    <property type="component" value="Chromosome"/>
</dbReference>
<dbReference type="KEGG" id="ope:PU634_10315"/>
<dbReference type="SUPFAM" id="SSF47598">
    <property type="entry name" value="Ribbon-helix-helix"/>
    <property type="match status" value="1"/>
</dbReference>
<protein>
    <submittedName>
        <fullName evidence="1">Uncharacterized protein</fullName>
    </submittedName>
</protein>
<gene>
    <name evidence="1" type="ORF">PU634_10315</name>
</gene>
<name>A0AA50KL29_9GAMM</name>
<sequence length="109" mass="12223">MTKRKTVNLSLTIPEHLQPVLMNGMAKGKTLNDAILSRLGFFLQYGCERRDVTGIWQGNGSRRTVRIPEDMFERIKVMADSELREPANVVALILAQSVCSGEVIPPPYH</sequence>